<dbReference type="InterPro" id="IPR018499">
    <property type="entry name" value="Tetraspanin/Peripherin"/>
</dbReference>
<keyword evidence="4 7" id="KW-1133">Transmembrane helix</keyword>
<dbReference type="PANTHER" id="PTHR19282:SF456">
    <property type="entry name" value="CD63 MOLECULE"/>
    <property type="match status" value="1"/>
</dbReference>
<organism evidence="8">
    <name type="scientific">Hadrurus spadix</name>
    <dbReference type="NCBI Taxonomy" id="141984"/>
    <lineage>
        <taxon>Eukaryota</taxon>
        <taxon>Metazoa</taxon>
        <taxon>Ecdysozoa</taxon>
        <taxon>Arthropoda</taxon>
        <taxon>Chelicerata</taxon>
        <taxon>Arachnida</taxon>
        <taxon>Scorpiones</taxon>
        <taxon>Iurida</taxon>
        <taxon>Iuroidea</taxon>
        <taxon>Hadrurus</taxon>
    </lineage>
</organism>
<keyword evidence="5 7" id="KW-0472">Membrane</keyword>
<evidence type="ECO:0000256" key="5">
    <source>
        <dbReference type="ARBA" id="ARBA00023136"/>
    </source>
</evidence>
<dbReference type="SUPFAM" id="SSF48652">
    <property type="entry name" value="Tetraspanin"/>
    <property type="match status" value="1"/>
</dbReference>
<feature type="disulfide bond" evidence="6">
    <location>
        <begin position="145"/>
        <end position="165"/>
    </location>
</feature>
<evidence type="ECO:0000256" key="6">
    <source>
        <dbReference type="PIRSR" id="PIRSR002419-1"/>
    </source>
</evidence>
<dbReference type="PRINTS" id="PR00259">
    <property type="entry name" value="TMFOUR"/>
</dbReference>
<name>A0A1W7RAS2_9SCOR</name>
<evidence type="ECO:0000256" key="1">
    <source>
        <dbReference type="ARBA" id="ARBA00004141"/>
    </source>
</evidence>
<evidence type="ECO:0000256" key="3">
    <source>
        <dbReference type="ARBA" id="ARBA00022692"/>
    </source>
</evidence>
<sequence length="228" mass="24860">MVQGSMTFVRYTTFAFNFIFLICGIALIAVGAIAHKEGKNLTVFLGSKFPAASILIIVAGCVVLGLSFLGCCGALKESYCMLMTFSVLLFLLFIIELAAGITAFVFRNKLEKVIENNMKDSMKKYNTTTDVTKSWDYVQKKLKCCGVNSSKDWTNVGKPIPESCCADDDCNKETGQYSAGCFKKIDDNIKGHAVQLGVAALVIGFIQLLGLIFGCCLAQAIKKEYETV</sequence>
<dbReference type="PROSITE" id="PS00421">
    <property type="entry name" value="TM4_1"/>
    <property type="match status" value="1"/>
</dbReference>
<reference evidence="8" key="1">
    <citation type="submission" date="2016-11" db="EMBL/GenBank/DDBJ databases">
        <title>Venom-gland transcriptomics and venom proteomics of the black-back scorpion (Hadrurus spadix) reveal detectability challenges and an unexplored realm of animal toxin diversity.</title>
        <authorList>
            <person name="Rokyta D.R."/>
            <person name="Ward M.J."/>
        </authorList>
    </citation>
    <scope>NUCLEOTIDE SEQUENCE</scope>
    <source>
        <tissue evidence="8">Venom gland</tissue>
    </source>
</reference>
<evidence type="ECO:0000313" key="8">
    <source>
        <dbReference type="EMBL" id="JAV48250.1"/>
    </source>
</evidence>
<comment type="similarity">
    <text evidence="2 7">Belongs to the tetraspanin (TM4SF) family.</text>
</comment>
<accession>A0A1W7RAS2</accession>
<dbReference type="AlphaFoldDB" id="A0A1W7RAS2"/>
<dbReference type="GO" id="GO:0005886">
    <property type="term" value="C:plasma membrane"/>
    <property type="evidence" value="ECO:0007669"/>
    <property type="project" value="TreeGrafter"/>
</dbReference>
<dbReference type="InterPro" id="IPR000301">
    <property type="entry name" value="Tetraspanin_animals"/>
</dbReference>
<comment type="subcellular location">
    <subcellularLocation>
        <location evidence="1 7">Membrane</location>
        <topology evidence="1 7">Multi-pass membrane protein</topology>
    </subcellularLocation>
</comment>
<feature type="transmembrane region" description="Helical" evidence="7">
    <location>
        <begin position="193"/>
        <end position="221"/>
    </location>
</feature>
<dbReference type="CDD" id="cd03127">
    <property type="entry name" value="tetraspanin_LEL"/>
    <property type="match status" value="1"/>
</dbReference>
<feature type="disulfide bond" evidence="6">
    <location>
        <begin position="144"/>
        <end position="181"/>
    </location>
</feature>
<keyword evidence="6" id="KW-1015">Disulfide bond</keyword>
<dbReference type="Pfam" id="PF00335">
    <property type="entry name" value="Tetraspanin"/>
    <property type="match status" value="1"/>
</dbReference>
<protein>
    <recommendedName>
        <fullName evidence="7">Tetraspanin</fullName>
    </recommendedName>
</protein>
<dbReference type="Gene3D" id="1.10.1450.10">
    <property type="entry name" value="Tetraspanin"/>
    <property type="match status" value="1"/>
</dbReference>
<evidence type="ECO:0000256" key="4">
    <source>
        <dbReference type="ARBA" id="ARBA00022989"/>
    </source>
</evidence>
<dbReference type="EMBL" id="GFAH01000139">
    <property type="protein sequence ID" value="JAV48250.1"/>
    <property type="molecule type" value="Transcribed_RNA"/>
</dbReference>
<evidence type="ECO:0000256" key="2">
    <source>
        <dbReference type="ARBA" id="ARBA00006840"/>
    </source>
</evidence>
<proteinExistence type="inferred from homology"/>
<dbReference type="InterPro" id="IPR018503">
    <property type="entry name" value="Tetraspanin_CS"/>
</dbReference>
<dbReference type="PANTHER" id="PTHR19282">
    <property type="entry name" value="TETRASPANIN"/>
    <property type="match status" value="1"/>
</dbReference>
<dbReference type="InterPro" id="IPR008952">
    <property type="entry name" value="Tetraspanin_EC2_sf"/>
</dbReference>
<feature type="transmembrane region" description="Helical" evidence="7">
    <location>
        <begin position="14"/>
        <end position="34"/>
    </location>
</feature>
<keyword evidence="3 7" id="KW-0812">Transmembrane</keyword>
<feature type="transmembrane region" description="Helical" evidence="7">
    <location>
        <begin position="54"/>
        <end position="76"/>
    </location>
</feature>
<evidence type="ECO:0000256" key="7">
    <source>
        <dbReference type="RuleBase" id="RU361218"/>
    </source>
</evidence>
<feature type="transmembrane region" description="Helical" evidence="7">
    <location>
        <begin position="82"/>
        <end position="106"/>
    </location>
</feature>
<dbReference type="PIRSF" id="PIRSF002419">
    <property type="entry name" value="Tetraspanin"/>
    <property type="match status" value="1"/>
</dbReference>